<comment type="caution">
    <text evidence="2">The sequence shown here is derived from an EMBL/GenBank/DDBJ whole genome shotgun (WGS) entry which is preliminary data.</text>
</comment>
<dbReference type="Proteomes" id="UP001221757">
    <property type="component" value="Unassembled WGS sequence"/>
</dbReference>
<organism evidence="2 3">
    <name type="scientific">Mycena rosella</name>
    <name type="common">Pink bonnet</name>
    <name type="synonym">Agaricus rosellus</name>
    <dbReference type="NCBI Taxonomy" id="1033263"/>
    <lineage>
        <taxon>Eukaryota</taxon>
        <taxon>Fungi</taxon>
        <taxon>Dikarya</taxon>
        <taxon>Basidiomycota</taxon>
        <taxon>Agaricomycotina</taxon>
        <taxon>Agaricomycetes</taxon>
        <taxon>Agaricomycetidae</taxon>
        <taxon>Agaricales</taxon>
        <taxon>Marasmiineae</taxon>
        <taxon>Mycenaceae</taxon>
        <taxon>Mycena</taxon>
    </lineage>
</organism>
<feature type="chain" id="PRO_5042165614" description="F-box domain-containing protein" evidence="1">
    <location>
        <begin position="23"/>
        <end position="454"/>
    </location>
</feature>
<name>A0AAD7D7P9_MYCRO</name>
<dbReference type="EMBL" id="JARKIE010000109">
    <property type="protein sequence ID" value="KAJ7683377.1"/>
    <property type="molecule type" value="Genomic_DNA"/>
</dbReference>
<gene>
    <name evidence="2" type="ORF">B0H17DRAFT_1227875</name>
</gene>
<evidence type="ECO:0008006" key="4">
    <source>
        <dbReference type="Google" id="ProtNLM"/>
    </source>
</evidence>
<feature type="signal peptide" evidence="1">
    <location>
        <begin position="1"/>
        <end position="22"/>
    </location>
</feature>
<keyword evidence="1" id="KW-0732">Signal</keyword>
<evidence type="ECO:0000256" key="1">
    <source>
        <dbReference type="SAM" id="SignalP"/>
    </source>
</evidence>
<evidence type="ECO:0000313" key="2">
    <source>
        <dbReference type="EMBL" id="KAJ7683377.1"/>
    </source>
</evidence>
<dbReference type="AlphaFoldDB" id="A0AAD7D7P9"/>
<reference evidence="2" key="1">
    <citation type="submission" date="2023-03" db="EMBL/GenBank/DDBJ databases">
        <title>Massive genome expansion in bonnet fungi (Mycena s.s.) driven by repeated elements and novel gene families across ecological guilds.</title>
        <authorList>
            <consortium name="Lawrence Berkeley National Laboratory"/>
            <person name="Harder C.B."/>
            <person name="Miyauchi S."/>
            <person name="Viragh M."/>
            <person name="Kuo A."/>
            <person name="Thoen E."/>
            <person name="Andreopoulos B."/>
            <person name="Lu D."/>
            <person name="Skrede I."/>
            <person name="Drula E."/>
            <person name="Henrissat B."/>
            <person name="Morin E."/>
            <person name="Kohler A."/>
            <person name="Barry K."/>
            <person name="LaButti K."/>
            <person name="Morin E."/>
            <person name="Salamov A."/>
            <person name="Lipzen A."/>
            <person name="Mereny Z."/>
            <person name="Hegedus B."/>
            <person name="Baldrian P."/>
            <person name="Stursova M."/>
            <person name="Weitz H."/>
            <person name="Taylor A."/>
            <person name="Grigoriev I.V."/>
            <person name="Nagy L.G."/>
            <person name="Martin F."/>
            <person name="Kauserud H."/>
        </authorList>
    </citation>
    <scope>NUCLEOTIDE SEQUENCE</scope>
    <source>
        <strain evidence="2">CBHHK067</strain>
    </source>
</reference>
<proteinExistence type="predicted"/>
<sequence length="454" mass="51229">MLGRAPLDVVLIILRLLPIKDAFAVFATCHQLRASECRSFWVHVNIDMDELPCVPGRPSIDYSTWTTDALRARAIRSLRIHGAWRALDHTPRVTHTIQVSMEYNVARIIRVPWSRLIILFGHSDILLKDWSSGDASKLPLPYCPDVVLISGRNYWVESLNSNVLLLHLLTRREEGPQREIHLFKIDISSRSSSYLGDVIVLDGVIHIDLRGNHLALMSDTGPRIVHIHSFEIRFSPSFSVTLQPTLRVFTMDPVAQSSFLVLSRSRFLVAGRSGISVFEIPEEAYTRAQGLTWWVLPLWDTIFWERDALASPQLGPLLDGGDGTISLSVPGRSYIRFLSIPPHTNNFRITERLLVDLVPPCLGMASGFRVGVYRRPYSMPSFTTFFLGENPQQLHPFSCAEGSARMTGSIQYRHRPPESVEPQSLQMDEGQGLVMFVVRTQSRSTAKVVILELV</sequence>
<keyword evidence="3" id="KW-1185">Reference proteome</keyword>
<evidence type="ECO:0000313" key="3">
    <source>
        <dbReference type="Proteomes" id="UP001221757"/>
    </source>
</evidence>
<protein>
    <recommendedName>
        <fullName evidence="4">F-box domain-containing protein</fullName>
    </recommendedName>
</protein>
<accession>A0AAD7D7P9</accession>